<reference evidence="3" key="1">
    <citation type="journal article" date="2019" name="Int. J. Syst. Evol. Microbiol.">
        <title>The Global Catalogue of Microorganisms (GCM) 10K type strain sequencing project: providing services to taxonomists for standard genome sequencing and annotation.</title>
        <authorList>
            <consortium name="The Broad Institute Genomics Platform"/>
            <consortium name="The Broad Institute Genome Sequencing Center for Infectious Disease"/>
            <person name="Wu L."/>
            <person name="Ma J."/>
        </authorList>
    </citation>
    <scope>NUCLEOTIDE SEQUENCE [LARGE SCALE GENOMIC DNA]</scope>
    <source>
        <strain evidence="3">CECT 8472</strain>
    </source>
</reference>
<dbReference type="PROSITE" id="PS51257">
    <property type="entry name" value="PROKAR_LIPOPROTEIN"/>
    <property type="match status" value="1"/>
</dbReference>
<proteinExistence type="predicted"/>
<evidence type="ECO:0000256" key="1">
    <source>
        <dbReference type="SAM" id="MobiDB-lite"/>
    </source>
</evidence>
<comment type="caution">
    <text evidence="2">The sequence shown here is derived from an EMBL/GenBank/DDBJ whole genome shotgun (WGS) entry which is preliminary data.</text>
</comment>
<evidence type="ECO:0000313" key="3">
    <source>
        <dbReference type="Proteomes" id="UP001595799"/>
    </source>
</evidence>
<feature type="region of interest" description="Disordered" evidence="1">
    <location>
        <begin position="46"/>
        <end position="119"/>
    </location>
</feature>
<feature type="compositionally biased region" description="Low complexity" evidence="1">
    <location>
        <begin position="103"/>
        <end position="113"/>
    </location>
</feature>
<keyword evidence="3" id="KW-1185">Reference proteome</keyword>
<dbReference type="InterPro" id="IPR021395">
    <property type="entry name" value="DUF3035"/>
</dbReference>
<dbReference type="Pfam" id="PF11233">
    <property type="entry name" value="DUF3035"/>
    <property type="match status" value="1"/>
</dbReference>
<gene>
    <name evidence="2" type="ORF">ACFOW6_03980</name>
</gene>
<protein>
    <submittedName>
        <fullName evidence="2">DUF3035 domain-containing protein</fullName>
    </submittedName>
</protein>
<evidence type="ECO:0000313" key="2">
    <source>
        <dbReference type="EMBL" id="MFC4350699.1"/>
    </source>
</evidence>
<name>A0ABV8UI43_9PROT</name>
<sequence>MTRFQRTAGVAGLLAAVLLLAGCGSDIRKQFGLTRSAPDEFRVVSRAPLTMPPDFSLRPPEPGARRPQEGSPTEQARQTVFRIEDTENGSAEQEMPTDGRSPGEAALARAAGADEADSDIRQVVEQETREINEANESLVEDLIFWSSDEEQPGEVIDPAAESRRLRAASAMGETPTGEGVPVIEKPEQTLFEKFF</sequence>
<dbReference type="Proteomes" id="UP001595799">
    <property type="component" value="Unassembled WGS sequence"/>
</dbReference>
<dbReference type="RefSeq" id="WP_382421044.1">
    <property type="nucleotide sequence ID" value="NZ_JBHSCW010000002.1"/>
</dbReference>
<organism evidence="2 3">
    <name type="scientific">Fodinicurvata halophila</name>
    <dbReference type="NCBI Taxonomy" id="1419723"/>
    <lineage>
        <taxon>Bacteria</taxon>
        <taxon>Pseudomonadati</taxon>
        <taxon>Pseudomonadota</taxon>
        <taxon>Alphaproteobacteria</taxon>
        <taxon>Rhodospirillales</taxon>
        <taxon>Rhodovibrionaceae</taxon>
        <taxon>Fodinicurvata</taxon>
    </lineage>
</organism>
<accession>A0ABV8UI43</accession>
<dbReference type="EMBL" id="JBHSCW010000002">
    <property type="protein sequence ID" value="MFC4350699.1"/>
    <property type="molecule type" value="Genomic_DNA"/>
</dbReference>